<gene>
    <name evidence="6 7 8" type="primary">LOC113209974</name>
</gene>
<accession>A0A9C6X249</accession>
<dbReference type="Gene3D" id="3.30.30.30">
    <property type="match status" value="1"/>
</dbReference>
<dbReference type="CDD" id="cd24028">
    <property type="entry name" value="ASKHA_NBD_HSP70_HSPA1-like"/>
    <property type="match status" value="1"/>
</dbReference>
<feature type="compositionally biased region" description="Basic residues" evidence="4">
    <location>
        <begin position="16"/>
        <end position="25"/>
    </location>
</feature>
<proteinExistence type="inferred from homology"/>
<dbReference type="PRINTS" id="PR00301">
    <property type="entry name" value="HEATSHOCK70"/>
</dbReference>
<evidence type="ECO:0000256" key="4">
    <source>
        <dbReference type="SAM" id="MobiDB-lite"/>
    </source>
</evidence>
<dbReference type="PROSITE" id="PS00297">
    <property type="entry name" value="HSP70_1"/>
    <property type="match status" value="1"/>
</dbReference>
<evidence type="ECO:0000313" key="6">
    <source>
        <dbReference type="RefSeq" id="XP_052127787.1"/>
    </source>
</evidence>
<evidence type="ECO:0000256" key="2">
    <source>
        <dbReference type="ARBA" id="ARBA00022741"/>
    </source>
</evidence>
<dbReference type="InterPro" id="IPR013126">
    <property type="entry name" value="Hsp_70_fam"/>
</dbReference>
<protein>
    <submittedName>
        <fullName evidence="6">Uncharacterized protein LOC113209974 isoform X1</fullName>
    </submittedName>
    <submittedName>
        <fullName evidence="7">Uncharacterized protein LOC113209974 isoform X2</fullName>
    </submittedName>
    <submittedName>
        <fullName evidence="8">Uncharacterized protein LOC113209974 isoform X3</fullName>
    </submittedName>
</protein>
<dbReference type="InterPro" id="IPR018181">
    <property type="entry name" value="Heat_shock_70_CS"/>
</dbReference>
<evidence type="ECO:0000313" key="7">
    <source>
        <dbReference type="RefSeq" id="XP_052127788.1"/>
    </source>
</evidence>
<reference evidence="6 7" key="1">
    <citation type="submission" date="2025-04" db="UniProtKB">
        <authorList>
            <consortium name="RefSeq"/>
        </authorList>
    </citation>
    <scope>IDENTIFICATION</scope>
    <source>
        <tissue evidence="6 7">Whole organism</tissue>
    </source>
</reference>
<dbReference type="GO" id="GO:0034663">
    <property type="term" value="C:endoplasmic reticulum chaperone complex"/>
    <property type="evidence" value="ECO:0007669"/>
    <property type="project" value="TreeGrafter"/>
</dbReference>
<dbReference type="PROSITE" id="PS01036">
    <property type="entry name" value="HSP70_3"/>
    <property type="match status" value="1"/>
</dbReference>
<dbReference type="SUPFAM" id="SSF53067">
    <property type="entry name" value="Actin-like ATPase domain"/>
    <property type="match status" value="2"/>
</dbReference>
<dbReference type="PANTHER" id="PTHR45639:SF34">
    <property type="entry name" value="CHAPERONE PROTEIN DNAK"/>
    <property type="match status" value="1"/>
</dbReference>
<organism evidence="5 7">
    <name type="scientific">Frankliniella occidentalis</name>
    <name type="common">Western flower thrips</name>
    <name type="synonym">Euthrips occidentalis</name>
    <dbReference type="NCBI Taxonomy" id="133901"/>
    <lineage>
        <taxon>Eukaryota</taxon>
        <taxon>Metazoa</taxon>
        <taxon>Ecdysozoa</taxon>
        <taxon>Arthropoda</taxon>
        <taxon>Hexapoda</taxon>
        <taxon>Insecta</taxon>
        <taxon>Pterygota</taxon>
        <taxon>Neoptera</taxon>
        <taxon>Paraneoptera</taxon>
        <taxon>Thysanoptera</taxon>
        <taxon>Terebrantia</taxon>
        <taxon>Thripoidea</taxon>
        <taxon>Thripidae</taxon>
        <taxon>Frankliniella</taxon>
    </lineage>
</organism>
<evidence type="ECO:0000313" key="5">
    <source>
        <dbReference type="Proteomes" id="UP000504606"/>
    </source>
</evidence>
<keyword evidence="2" id="KW-0547">Nucleotide-binding</keyword>
<evidence type="ECO:0000256" key="3">
    <source>
        <dbReference type="ARBA" id="ARBA00022840"/>
    </source>
</evidence>
<keyword evidence="5" id="KW-1185">Reference proteome</keyword>
<evidence type="ECO:0000313" key="8">
    <source>
        <dbReference type="RefSeq" id="XP_052127789.1"/>
    </source>
</evidence>
<dbReference type="Gene3D" id="3.30.420.40">
    <property type="match status" value="2"/>
</dbReference>
<name>A0A9C6X249_FRAOC</name>
<dbReference type="PANTHER" id="PTHR45639">
    <property type="entry name" value="HSC70CB, ISOFORM G-RELATED"/>
    <property type="match status" value="1"/>
</dbReference>
<dbReference type="GO" id="GO:0030968">
    <property type="term" value="P:endoplasmic reticulum unfolded protein response"/>
    <property type="evidence" value="ECO:0007669"/>
    <property type="project" value="TreeGrafter"/>
</dbReference>
<feature type="compositionally biased region" description="Basic and acidic residues" evidence="4">
    <location>
        <begin position="246"/>
        <end position="266"/>
    </location>
</feature>
<sequence>MDERRHGGFQVPRSSWSHRRGRWRSRWMPNKVNRSPRQQFGVYATHAQHGRSGRTPLDIRRRSLSLSPGRGGRVRLRRSTTTPPPPPQGDSSPAPSSSHPSHQHEPLGDPPGAQDEEGEDGQRKEPPPRKKLRVYGPTRYHDETIRDVPELEAEAKPEVKVKSERNQRNVERSAEAAETLMVKSEIVSVQPQNDRMVRPTVKSQIVKVEPKIEPQADTKKEPEADTKKQPQVEGKEELKVQPQSEQKPEPSRHGEKRHASSDKPDTSPDTAVEEPVLGIDLGTTNSVVAVVQDGDVEVLHNDICSRLTPSCVHVSDVRQVGEGALRLAVTDPDKTVRNIKCVLGRLYQDIIEDSSRPLGPVRVELDSATGNAFVAVDEHRLPPEVVAASILVELKKAAEAHLGRAVSKAVISVPTYFNAAQRHAVRDAGTLAGLEVLQLVNEPTAAAMAYAHGREFTKTIVVVDVGGGGSSISVVRVDHDKISVLASSGQPLPGGEDFDNTMMEHLKQIIKSKLQKDVTDERSNEILRSNFERAKQKLSRIPLASISTFLPGVDMDCEIDIKREDFESVCEVSFNLIARTIVSIVKASKVDAIDDVILIGGSTRIPSLRSLIQKVLGGKIGKAINPDEAVAKGAALLGAGCVKLSQEILTATCSFSMGSSLHQIPLQQPVPLRRKIQCSNDIKFKQNGKIVIIWSKPEVPNVILSICESGIIKFKGTNGQPHFMRPRGCLSFRKQREWRKKMEKQAMEETLELDRVKHKNILENAIREQLSKEVKDPLHPSTVVLQKKFAQELEWLEENPRAPLEELTKRKEELHQLGVAWNHEMAKKEEEDTKAQLAFALNNILNRKISESDIARDIEVQLKKRCKDFCARLKTLNFKDSLEAAKEYMSMYESIHKEDQALTDERFKRTIAMQNLEEKLRAAMFVDQNDIALQEALKVKEKWTEKWNWLLGKPAESAENVLEYCKQVNEDLLHLSSLRDEVANAVHNFMEVDEEANEKNFAAVGVLVGKCDLTQTRPQDNFAVVWDNVQAVIADSAQAPLAVPPLMLSCLADALAMQALREAHAAQRAVLLVDKAVTERCDLLSLGVCFADAAGNTVERLLLVRQVDYSLGVPAADDVLFADFQALCSRCGVDWRHKWLMGVCTDSSGAYGEAFLARMRDAVADPTRILKLPGRSRLDEMVVAKLHAAAAETDFDAEKAPLGVSDTFCTLDALRKLFAADGRWFPVLRDACGDLEDGDDPWATYEDSVGFTRRHREAVLKALFEVAKHDPAQQQHARHLHGSVLSDWPRSSFWCVIQLFDELFRLTHPFSPDLDFGELLRRAEFFPEFNVPACEANLLNRMRAPLLQSRARKWTEADEEYLSQTVRLCTSSTADVLELVERVLAEYYPYMQILHPFLGLGNPPPELLSRVDDKAFVADVQRMGQGFSGVEHPAFPSVPALLLHCREHFPALGEKLSSISALPYAAPPESSRAVDLLREGSRRLRTCPLYSLPHAIVVAMSPRGARDGHVLDRATKMWHRQQTAM</sequence>
<comment type="similarity">
    <text evidence="1">Belongs to the heat shock protein 70 family.</text>
</comment>
<dbReference type="KEGG" id="foc:113209974"/>
<dbReference type="Gene3D" id="3.90.640.10">
    <property type="entry name" value="Actin, Chain A, domain 4"/>
    <property type="match status" value="1"/>
</dbReference>
<feature type="compositionally biased region" description="Low complexity" evidence="4">
    <location>
        <begin position="89"/>
        <end position="100"/>
    </location>
</feature>
<feature type="compositionally biased region" description="Basic and acidic residues" evidence="4">
    <location>
        <begin position="139"/>
        <end position="175"/>
    </location>
</feature>
<dbReference type="GO" id="GO:0005524">
    <property type="term" value="F:ATP binding"/>
    <property type="evidence" value="ECO:0007669"/>
    <property type="project" value="UniProtKB-KW"/>
</dbReference>
<dbReference type="GO" id="GO:0140662">
    <property type="term" value="F:ATP-dependent protein folding chaperone"/>
    <property type="evidence" value="ECO:0007669"/>
    <property type="project" value="InterPro"/>
</dbReference>
<dbReference type="RefSeq" id="XP_052127787.1">
    <property type="nucleotide sequence ID" value="XM_052271827.1"/>
</dbReference>
<feature type="region of interest" description="Disordered" evidence="4">
    <location>
        <begin position="1"/>
        <end position="272"/>
    </location>
</feature>
<dbReference type="InterPro" id="IPR043129">
    <property type="entry name" value="ATPase_NBD"/>
</dbReference>
<dbReference type="RefSeq" id="XP_052127789.1">
    <property type="nucleotide sequence ID" value="XM_052271829.1"/>
</dbReference>
<dbReference type="GeneID" id="113209974"/>
<dbReference type="Proteomes" id="UP000504606">
    <property type="component" value="Unplaced"/>
</dbReference>
<dbReference type="OrthoDB" id="29851at2759"/>
<keyword evidence="3" id="KW-0067">ATP-binding</keyword>
<dbReference type="RefSeq" id="XP_052127788.1">
    <property type="nucleotide sequence ID" value="XM_052271828.1"/>
</dbReference>
<dbReference type="Pfam" id="PF00012">
    <property type="entry name" value="HSP70"/>
    <property type="match status" value="1"/>
</dbReference>
<evidence type="ECO:0000256" key="1">
    <source>
        <dbReference type="ARBA" id="ARBA00007381"/>
    </source>
</evidence>
<feature type="compositionally biased region" description="Basic and acidic residues" evidence="4">
    <location>
        <begin position="208"/>
        <end position="239"/>
    </location>
</feature>